<comment type="similarity">
    <text evidence="1 6">Belongs to the esterase D family.</text>
</comment>
<dbReference type="PANTHER" id="PTHR10061">
    <property type="entry name" value="S-FORMYLGLUTATHIONE HYDROLASE"/>
    <property type="match status" value="1"/>
</dbReference>
<evidence type="ECO:0000256" key="4">
    <source>
        <dbReference type="ARBA" id="ARBA00047590"/>
    </source>
</evidence>
<sequence>MPETLELLNSYRCFEGWQKQYRHPSATLHCNMTFSVYLPPQTNDGEKVPVVYWLSGLTCTDENFSTKAGAQRIAAELGLALVMPDTSPRGEGVPDADDQAYDLGLGAGFYLNATQAPWNRHYQMYDYITKELSALIEQTFPVTHQRAISGHSMGGHGALMIALRNPDQYASATAFSPIVNPTQCPWGENAFTHYLGNDKASWKIWDTTELITAGAEKLPVLIDQGSEDSFLEQQLLTENLISVCKTKQYSAEIRYQKGYDHSYYFIASFIEEHLRFHAHYFNA</sequence>
<evidence type="ECO:0000256" key="2">
    <source>
        <dbReference type="ARBA" id="ARBA00022487"/>
    </source>
</evidence>
<name>A0ABP8UYJ1_9GAMM</name>
<keyword evidence="3 6" id="KW-0378">Hydrolase</keyword>
<accession>A0ABP8UYJ1</accession>
<proteinExistence type="inferred from homology"/>
<gene>
    <name evidence="7" type="primary">fghA</name>
    <name evidence="7" type="ORF">GCM10023116_12620</name>
</gene>
<comment type="caution">
    <text evidence="7">The sequence shown here is derived from an EMBL/GenBank/DDBJ whole genome shotgun (WGS) entry which is preliminary data.</text>
</comment>
<evidence type="ECO:0000256" key="1">
    <source>
        <dbReference type="ARBA" id="ARBA00005622"/>
    </source>
</evidence>
<dbReference type="SUPFAM" id="SSF53474">
    <property type="entry name" value="alpha/beta-Hydrolases"/>
    <property type="match status" value="1"/>
</dbReference>
<dbReference type="EMBL" id="BAABFL010000116">
    <property type="protein sequence ID" value="GAA4648988.1"/>
    <property type="molecule type" value="Genomic_DNA"/>
</dbReference>
<evidence type="ECO:0000256" key="3">
    <source>
        <dbReference type="ARBA" id="ARBA00022801"/>
    </source>
</evidence>
<comment type="function">
    <text evidence="6">Serine hydrolase involved in the detoxification of formaldehyde.</text>
</comment>
<comment type="catalytic activity">
    <reaction evidence="4 6">
        <text>S-formylglutathione + H2O = formate + glutathione + H(+)</text>
        <dbReference type="Rhea" id="RHEA:14961"/>
        <dbReference type="ChEBI" id="CHEBI:15377"/>
        <dbReference type="ChEBI" id="CHEBI:15378"/>
        <dbReference type="ChEBI" id="CHEBI:15740"/>
        <dbReference type="ChEBI" id="CHEBI:57688"/>
        <dbReference type="ChEBI" id="CHEBI:57925"/>
        <dbReference type="EC" id="3.1.2.12"/>
    </reaction>
</comment>
<organism evidence="7 8">
    <name type="scientific">Kistimonas scapharcae</name>
    <dbReference type="NCBI Taxonomy" id="1036133"/>
    <lineage>
        <taxon>Bacteria</taxon>
        <taxon>Pseudomonadati</taxon>
        <taxon>Pseudomonadota</taxon>
        <taxon>Gammaproteobacteria</taxon>
        <taxon>Oceanospirillales</taxon>
        <taxon>Endozoicomonadaceae</taxon>
        <taxon>Kistimonas</taxon>
    </lineage>
</organism>
<evidence type="ECO:0000313" key="7">
    <source>
        <dbReference type="EMBL" id="GAA4648988.1"/>
    </source>
</evidence>
<evidence type="ECO:0000256" key="6">
    <source>
        <dbReference type="RuleBase" id="RU363068"/>
    </source>
</evidence>
<dbReference type="Pfam" id="PF00756">
    <property type="entry name" value="Esterase"/>
    <property type="match status" value="1"/>
</dbReference>
<dbReference type="InterPro" id="IPR029058">
    <property type="entry name" value="AB_hydrolase_fold"/>
</dbReference>
<dbReference type="Gene3D" id="3.40.50.1820">
    <property type="entry name" value="alpha/beta hydrolase"/>
    <property type="match status" value="1"/>
</dbReference>
<protein>
    <recommendedName>
        <fullName evidence="5 6">S-formylglutathione hydrolase</fullName>
        <ecNumber evidence="5 6">3.1.2.12</ecNumber>
    </recommendedName>
</protein>
<evidence type="ECO:0000313" key="8">
    <source>
        <dbReference type="Proteomes" id="UP001500604"/>
    </source>
</evidence>
<dbReference type="InterPro" id="IPR000801">
    <property type="entry name" value="Esterase-like"/>
</dbReference>
<keyword evidence="8" id="KW-1185">Reference proteome</keyword>
<reference evidence="8" key="1">
    <citation type="journal article" date="2019" name="Int. J. Syst. Evol. Microbiol.">
        <title>The Global Catalogue of Microorganisms (GCM) 10K type strain sequencing project: providing services to taxonomists for standard genome sequencing and annotation.</title>
        <authorList>
            <consortium name="The Broad Institute Genomics Platform"/>
            <consortium name="The Broad Institute Genome Sequencing Center for Infectious Disease"/>
            <person name="Wu L."/>
            <person name="Ma J."/>
        </authorList>
    </citation>
    <scope>NUCLEOTIDE SEQUENCE [LARGE SCALE GENOMIC DNA]</scope>
    <source>
        <strain evidence="8">JCM 17805</strain>
    </source>
</reference>
<dbReference type="InterPro" id="IPR014186">
    <property type="entry name" value="S-formylglutathione_hydrol"/>
</dbReference>
<dbReference type="NCBIfam" id="TIGR02821">
    <property type="entry name" value="fghA_ester_D"/>
    <property type="match status" value="1"/>
</dbReference>
<dbReference type="EC" id="3.1.2.12" evidence="5 6"/>
<keyword evidence="2 6" id="KW-0719">Serine esterase</keyword>
<dbReference type="RefSeq" id="WP_345194734.1">
    <property type="nucleotide sequence ID" value="NZ_BAABFL010000116.1"/>
</dbReference>
<evidence type="ECO:0000256" key="5">
    <source>
        <dbReference type="NCBIfam" id="TIGR02821"/>
    </source>
</evidence>
<dbReference type="PANTHER" id="PTHR10061:SF1">
    <property type="entry name" value="S-FORMYLGLUTATHIONE HYDROLASE YEIG"/>
    <property type="match status" value="1"/>
</dbReference>
<dbReference type="GO" id="GO:0016787">
    <property type="term" value="F:hydrolase activity"/>
    <property type="evidence" value="ECO:0007669"/>
    <property type="project" value="UniProtKB-KW"/>
</dbReference>
<dbReference type="Proteomes" id="UP001500604">
    <property type="component" value="Unassembled WGS sequence"/>
</dbReference>